<feature type="transmembrane region" description="Helical" evidence="6">
    <location>
        <begin position="409"/>
        <end position="432"/>
    </location>
</feature>
<reference evidence="9" key="1">
    <citation type="journal article" date="2019" name="Int. J. Syst. Evol. Microbiol.">
        <title>The Global Catalogue of Microorganisms (GCM) 10K type strain sequencing project: providing services to taxonomists for standard genome sequencing and annotation.</title>
        <authorList>
            <consortium name="The Broad Institute Genomics Platform"/>
            <consortium name="The Broad Institute Genome Sequencing Center for Infectious Disease"/>
            <person name="Wu L."/>
            <person name="Ma J."/>
        </authorList>
    </citation>
    <scope>NUCLEOTIDE SEQUENCE [LARGE SCALE GENOMIC DNA]</scope>
    <source>
        <strain evidence="9">JCM 3369</strain>
    </source>
</reference>
<keyword evidence="4 6" id="KW-0472">Membrane</keyword>
<keyword evidence="2 6" id="KW-0812">Transmembrane</keyword>
<evidence type="ECO:0000256" key="1">
    <source>
        <dbReference type="ARBA" id="ARBA00004651"/>
    </source>
</evidence>
<feature type="transmembrane region" description="Helical" evidence="6">
    <location>
        <begin position="232"/>
        <end position="251"/>
    </location>
</feature>
<dbReference type="EMBL" id="JBHSXS010000002">
    <property type="protein sequence ID" value="MFC6879144.1"/>
    <property type="molecule type" value="Genomic_DNA"/>
</dbReference>
<evidence type="ECO:0000256" key="5">
    <source>
        <dbReference type="SAM" id="MobiDB-lite"/>
    </source>
</evidence>
<feature type="transmembrane region" description="Helical" evidence="6">
    <location>
        <begin position="452"/>
        <end position="469"/>
    </location>
</feature>
<evidence type="ECO:0000259" key="7">
    <source>
        <dbReference type="PROSITE" id="PS50850"/>
    </source>
</evidence>
<evidence type="ECO:0000313" key="9">
    <source>
        <dbReference type="Proteomes" id="UP001596380"/>
    </source>
</evidence>
<feature type="transmembrane region" description="Helical" evidence="6">
    <location>
        <begin position="277"/>
        <end position="302"/>
    </location>
</feature>
<accession>A0ABW2CDV1</accession>
<feature type="transmembrane region" description="Helical" evidence="6">
    <location>
        <begin position="343"/>
        <end position="364"/>
    </location>
</feature>
<dbReference type="PROSITE" id="PS50850">
    <property type="entry name" value="MFS"/>
    <property type="match status" value="1"/>
</dbReference>
<dbReference type="SUPFAM" id="SSF103473">
    <property type="entry name" value="MFS general substrate transporter"/>
    <property type="match status" value="1"/>
</dbReference>
<feature type="transmembrane region" description="Helical" evidence="6">
    <location>
        <begin position="206"/>
        <end position="226"/>
    </location>
</feature>
<feature type="transmembrane region" description="Helical" evidence="6">
    <location>
        <begin position="370"/>
        <end position="397"/>
    </location>
</feature>
<feature type="transmembrane region" description="Helical" evidence="6">
    <location>
        <begin position="314"/>
        <end position="331"/>
    </location>
</feature>
<dbReference type="PANTHER" id="PTHR42718:SF39">
    <property type="entry name" value="ACTINORHODIN TRANSPORTER-RELATED"/>
    <property type="match status" value="1"/>
</dbReference>
<feature type="domain" description="Major facilitator superfamily (MFS) profile" evidence="7">
    <location>
        <begin position="17"/>
        <end position="474"/>
    </location>
</feature>
<organism evidence="8 9">
    <name type="scientific">Actinomadura yumaensis</name>
    <dbReference type="NCBI Taxonomy" id="111807"/>
    <lineage>
        <taxon>Bacteria</taxon>
        <taxon>Bacillati</taxon>
        <taxon>Actinomycetota</taxon>
        <taxon>Actinomycetes</taxon>
        <taxon>Streptosporangiales</taxon>
        <taxon>Thermomonosporaceae</taxon>
        <taxon>Actinomadura</taxon>
    </lineage>
</organism>
<keyword evidence="9" id="KW-1185">Reference proteome</keyword>
<dbReference type="Proteomes" id="UP001596380">
    <property type="component" value="Unassembled WGS sequence"/>
</dbReference>
<evidence type="ECO:0000313" key="8">
    <source>
        <dbReference type="EMBL" id="MFC6879144.1"/>
    </source>
</evidence>
<feature type="region of interest" description="Disordered" evidence="5">
    <location>
        <begin position="474"/>
        <end position="496"/>
    </location>
</feature>
<dbReference type="CDD" id="cd17321">
    <property type="entry name" value="MFS_MMR_MDR_like"/>
    <property type="match status" value="1"/>
</dbReference>
<evidence type="ECO:0000256" key="4">
    <source>
        <dbReference type="ARBA" id="ARBA00023136"/>
    </source>
</evidence>
<keyword evidence="3 6" id="KW-1133">Transmembrane helix</keyword>
<evidence type="ECO:0000256" key="3">
    <source>
        <dbReference type="ARBA" id="ARBA00022989"/>
    </source>
</evidence>
<gene>
    <name evidence="8" type="ORF">ACFQKB_05120</name>
</gene>
<feature type="transmembrane region" description="Helical" evidence="6">
    <location>
        <begin position="116"/>
        <end position="135"/>
    </location>
</feature>
<comment type="caution">
    <text evidence="8">The sequence shown here is derived from an EMBL/GenBank/DDBJ whole genome shotgun (WGS) entry which is preliminary data.</text>
</comment>
<dbReference type="InterPro" id="IPR036259">
    <property type="entry name" value="MFS_trans_sf"/>
</dbReference>
<sequence>MTDDRTARRAAQHRWPAFAVVLAAAFMDLVDGTIVSIAMPRVQDDLGAGYAAAQWVLAGYSLAFALALIPGGRLGDVYGRKRVFLVGIAGFTLASAACGAAPNAEVLIASRLLQGLMAGLMVPQVLSVVMIVFAPRERPRAFAVYGTVLSLANVGGPLLGALFTEYDVLGLHWRAIFYVNVPLGVAAFLGALWLMPESRAAGRLRLDLPGVALIAAASFAVMYPLIQGREQGWPVWMLALLAASAPLLLLFGAAQRRRDRADGSALVPPALLRQKPFVLGLVVLLAVFSGLASFFLVLSYALQLGLGWSPLRTALAGLGYPVGILLTTGFAQRYGAVHGRRLTGAGLAVMTAGVVLLIAVMNAAGPGIALWQVAAPIAVMGLGMGLCVSILTGVVLAGVPERDAGAGSGVTNAVLQLGAAAGIAVVGTVQFALTGGGPEAASRMYDSASTTFWYNAAVFLLAALLTPLLPRSTRAAGDGPRGRSAGRQGAAAHDPS</sequence>
<dbReference type="PANTHER" id="PTHR42718">
    <property type="entry name" value="MAJOR FACILITATOR SUPERFAMILY MULTIDRUG TRANSPORTER MFSC"/>
    <property type="match status" value="1"/>
</dbReference>
<dbReference type="Pfam" id="PF07690">
    <property type="entry name" value="MFS_1"/>
    <property type="match status" value="1"/>
</dbReference>
<dbReference type="RefSeq" id="WP_160823831.1">
    <property type="nucleotide sequence ID" value="NZ_JBHSXE010000001.1"/>
</dbReference>
<proteinExistence type="predicted"/>
<dbReference type="Gene3D" id="1.20.1720.10">
    <property type="entry name" value="Multidrug resistance protein D"/>
    <property type="match status" value="2"/>
</dbReference>
<feature type="transmembrane region" description="Helical" evidence="6">
    <location>
        <begin position="175"/>
        <end position="194"/>
    </location>
</feature>
<evidence type="ECO:0000256" key="2">
    <source>
        <dbReference type="ARBA" id="ARBA00022692"/>
    </source>
</evidence>
<name>A0ABW2CDV1_9ACTN</name>
<evidence type="ECO:0000256" key="6">
    <source>
        <dbReference type="SAM" id="Phobius"/>
    </source>
</evidence>
<feature type="transmembrane region" description="Helical" evidence="6">
    <location>
        <begin position="51"/>
        <end position="71"/>
    </location>
</feature>
<comment type="subcellular location">
    <subcellularLocation>
        <location evidence="1">Cell membrane</location>
        <topology evidence="1">Multi-pass membrane protein</topology>
    </subcellularLocation>
</comment>
<feature type="transmembrane region" description="Helical" evidence="6">
    <location>
        <begin position="15"/>
        <end position="39"/>
    </location>
</feature>
<feature type="compositionally biased region" description="Low complexity" evidence="5">
    <location>
        <begin position="482"/>
        <end position="496"/>
    </location>
</feature>
<dbReference type="InterPro" id="IPR020846">
    <property type="entry name" value="MFS_dom"/>
</dbReference>
<protein>
    <submittedName>
        <fullName evidence="8">MFS transporter</fullName>
    </submittedName>
</protein>
<feature type="transmembrane region" description="Helical" evidence="6">
    <location>
        <begin position="83"/>
        <end position="104"/>
    </location>
</feature>
<dbReference type="InterPro" id="IPR011701">
    <property type="entry name" value="MFS"/>
</dbReference>
<feature type="transmembrane region" description="Helical" evidence="6">
    <location>
        <begin position="142"/>
        <end position="163"/>
    </location>
</feature>